<evidence type="ECO:0000256" key="11">
    <source>
        <dbReference type="ARBA" id="ARBA00022777"/>
    </source>
</evidence>
<dbReference type="GO" id="GO:0042450">
    <property type="term" value="P:L-arginine biosynthetic process via ornithine"/>
    <property type="evidence" value="ECO:0007669"/>
    <property type="project" value="EnsemblFungi"/>
</dbReference>
<keyword evidence="8 19" id="KW-0028">Amino-acid biosynthesis</keyword>
<dbReference type="PIRSF" id="PIRSF036440">
    <property type="entry name" value="ARG5-6"/>
    <property type="match status" value="1"/>
</dbReference>
<comment type="pathway">
    <text evidence="2 19">Amino-acid biosynthesis; L-arginine biosynthesis; N(2)-acetyl-L-ornithine from L-glutamate: step 2/4.</text>
</comment>
<dbReference type="GO" id="GO:0005524">
    <property type="term" value="F:ATP binding"/>
    <property type="evidence" value="ECO:0007669"/>
    <property type="project" value="UniProtKB-UniRule"/>
</dbReference>
<dbReference type="GO" id="GO:0003991">
    <property type="term" value="F:acetylglutamate kinase activity"/>
    <property type="evidence" value="ECO:0007669"/>
    <property type="project" value="UniProtKB-EC"/>
</dbReference>
<comment type="pathway">
    <text evidence="3 19">Amino-acid biosynthesis; L-arginine biosynthesis; N(2)-acetyl-L-ornithine from L-glutamate: step 3/4.</text>
</comment>
<dbReference type="InterPro" id="IPR000706">
    <property type="entry name" value="AGPR_type-1"/>
</dbReference>
<dbReference type="SUPFAM" id="SSF51735">
    <property type="entry name" value="NAD(P)-binding Rossmann-fold domains"/>
    <property type="match status" value="1"/>
</dbReference>
<dbReference type="Gene3D" id="3.30.360.10">
    <property type="entry name" value="Dihydrodipicolinate Reductase, domain 2"/>
    <property type="match status" value="1"/>
</dbReference>
<evidence type="ECO:0000256" key="8">
    <source>
        <dbReference type="ARBA" id="ARBA00022605"/>
    </source>
</evidence>
<feature type="active site" evidence="20">
    <location>
        <position position="680"/>
    </location>
</feature>
<dbReference type="InterPro" id="IPR001048">
    <property type="entry name" value="Asp/Glu/Uridylate_kinase"/>
</dbReference>
<dbReference type="STRING" id="796925.A0A137NY19"/>
<evidence type="ECO:0000256" key="10">
    <source>
        <dbReference type="ARBA" id="ARBA00022741"/>
    </source>
</evidence>
<dbReference type="Gene3D" id="3.40.1160.10">
    <property type="entry name" value="Acetylglutamate kinase-like"/>
    <property type="match status" value="1"/>
</dbReference>
<dbReference type="SMART" id="SM00859">
    <property type="entry name" value="Semialdhyde_dh"/>
    <property type="match status" value="1"/>
</dbReference>
<evidence type="ECO:0000256" key="15">
    <source>
        <dbReference type="ARBA" id="ARBA00023002"/>
    </source>
</evidence>
<dbReference type="NCBIfam" id="TIGR01850">
    <property type="entry name" value="argC"/>
    <property type="match status" value="1"/>
</dbReference>
<evidence type="ECO:0000256" key="5">
    <source>
        <dbReference type="ARBA" id="ARBA00007239"/>
    </source>
</evidence>
<protein>
    <recommendedName>
        <fullName evidence="6">acetylglutamate kinase</fullName>
        <ecNumber evidence="6">2.7.2.8</ecNumber>
    </recommendedName>
</protein>
<evidence type="ECO:0000256" key="20">
    <source>
        <dbReference type="PROSITE-ProRule" id="PRU10010"/>
    </source>
</evidence>
<dbReference type="PROSITE" id="PS51731">
    <property type="entry name" value="GNAT_NAGS"/>
    <property type="match status" value="1"/>
</dbReference>
<dbReference type="InterPro" id="IPR036393">
    <property type="entry name" value="AceGlu_kinase-like_sf"/>
</dbReference>
<keyword evidence="7 19" id="KW-0055">Arginine biosynthesis</keyword>
<comment type="subcellular location">
    <subcellularLocation>
        <location evidence="1 19">Mitochondrion</location>
    </subcellularLocation>
</comment>
<evidence type="ECO:0000256" key="17">
    <source>
        <dbReference type="ARBA" id="ARBA00023268"/>
    </source>
</evidence>
<keyword evidence="12 19" id="KW-0067">ATP-binding</keyword>
<dbReference type="CDD" id="cd23936">
    <property type="entry name" value="AGPR_C_ARG5_6_like"/>
    <property type="match status" value="1"/>
</dbReference>
<organism evidence="22 23">
    <name type="scientific">Conidiobolus coronatus (strain ATCC 28846 / CBS 209.66 / NRRL 28638)</name>
    <name type="common">Delacroixia coronata</name>
    <dbReference type="NCBI Taxonomy" id="796925"/>
    <lineage>
        <taxon>Eukaryota</taxon>
        <taxon>Fungi</taxon>
        <taxon>Fungi incertae sedis</taxon>
        <taxon>Zoopagomycota</taxon>
        <taxon>Entomophthoromycotina</taxon>
        <taxon>Entomophthoromycetes</taxon>
        <taxon>Entomophthorales</taxon>
        <taxon>Ancylistaceae</taxon>
        <taxon>Conidiobolus</taxon>
    </lineage>
</organism>
<dbReference type="Proteomes" id="UP000070444">
    <property type="component" value="Unassembled WGS sequence"/>
</dbReference>
<evidence type="ECO:0000256" key="16">
    <source>
        <dbReference type="ARBA" id="ARBA00023128"/>
    </source>
</evidence>
<dbReference type="PROSITE" id="PS01224">
    <property type="entry name" value="ARGC"/>
    <property type="match status" value="1"/>
</dbReference>
<evidence type="ECO:0000256" key="12">
    <source>
        <dbReference type="ARBA" id="ARBA00022840"/>
    </source>
</evidence>
<dbReference type="Pfam" id="PF04768">
    <property type="entry name" value="NAT"/>
    <property type="match status" value="1"/>
</dbReference>
<reference evidence="22 23" key="1">
    <citation type="journal article" date="2015" name="Genome Biol. Evol.">
        <title>Phylogenomic analyses indicate that early fungi evolved digesting cell walls of algal ancestors of land plants.</title>
        <authorList>
            <person name="Chang Y."/>
            <person name="Wang S."/>
            <person name="Sekimoto S."/>
            <person name="Aerts A.L."/>
            <person name="Choi C."/>
            <person name="Clum A."/>
            <person name="LaButti K.M."/>
            <person name="Lindquist E.A."/>
            <person name="Yee Ngan C."/>
            <person name="Ohm R.A."/>
            <person name="Salamov A.A."/>
            <person name="Grigoriev I.V."/>
            <person name="Spatafora J.W."/>
            <person name="Berbee M.L."/>
        </authorList>
    </citation>
    <scope>NUCLEOTIDE SEQUENCE [LARGE SCALE GENOMIC DNA]</scope>
    <source>
        <strain evidence="22 23">NRRL 28638</strain>
    </source>
</reference>
<keyword evidence="13 19" id="KW-0521">NADP</keyword>
<dbReference type="UniPathway" id="UPA00068">
    <property type="reaction ID" value="UER00107"/>
</dbReference>
<keyword evidence="16 19" id="KW-0496">Mitochondrion</keyword>
<sequence length="868" mass="96279">MLGLSRVLRAKNQITNQLKRQHRLPALFSSQQVRNYTKLPVNNAEKETIIKLLDNIGSRREVELYLRHFTSVDSQKFAIIKVGGAILTEELETLATSLTFLQRVGLFPIVVHGAGPQLNKLLDEAGVEAQYHEGIRITDQPTLEVARKVFQQENLKLVEALEEQGTRARPINGGVFVAEYLDKEKYGYVGRIVDINRSLIESCIQAGALPILTSLAETPDGQILNVNADVAAGMLARSIEPLKVVYLNEKGGLLDGDTKELISVINLDQEYEDYLKLPWVKYGTKLKLVQIKELLDHLPRSSSVSIISAKHLQKELFTASGAGTLIRRGHRLYAQNDLSEVDGDRLRNLLEEADQSVVTGTTSIANYYSTLKSRAVVKVYHDDLYQLAAVVSPISEVFGTQLAPSASKIPFLEKFVATKAASLQSITDNVWSLIKSEQESLIWAVDKADDNIAWHFERSDGSFNLGDVTLFWYGVTDILAIRELIVGLKQLVSQPRPSSKNPTITLKRNYSTVSGPRLPQSSIVRPFTPSGSRNYSTAGSKLRVGLIGARGYTGQELVKLIDNHPKMELTHISSRELKGQPLEAYKSKEIIYEQIGADSIHNVPDVDAWVLALPNGIAHSFVSGLDQLQGKDRKVVLDLSADYRFDETGDWWYGLNELYPLNKSASFDAPGTFKISNPGCYATGQQMGIFPLLPFIKDSSVPSPAVFGVSGYSGAGTTPSPKNDPRFLADNLIPYSLTNHIHEREVSRHLGKRVQFSPHVAQFFRGITLTINVPLPKTAQLDKSKLYELFREHYKNHKLVEVLQEVPLVRDIQNKHGVRIGGFEIDPNFGDRAVLVVTLDNLLKGAATQAVQNLNVAFGLNELEGIPH</sequence>
<evidence type="ECO:0000256" key="3">
    <source>
        <dbReference type="ARBA" id="ARBA00004862"/>
    </source>
</evidence>
<dbReference type="NCBIfam" id="TIGR00761">
    <property type="entry name" value="argB"/>
    <property type="match status" value="1"/>
</dbReference>
<feature type="domain" description="N-acetyltransferase" evidence="21">
    <location>
        <begin position="330"/>
        <end position="496"/>
    </location>
</feature>
<dbReference type="HAMAP" id="MF_00150">
    <property type="entry name" value="ArgC_type1"/>
    <property type="match status" value="1"/>
</dbReference>
<proteinExistence type="inferred from homology"/>
<dbReference type="FunFam" id="3.40.1160.10:FF:000046">
    <property type="entry name" value="N-acetylglutamate kinase / N-acetylglutamate synthase"/>
    <property type="match status" value="1"/>
</dbReference>
<keyword evidence="17 19" id="KW-0511">Multifunctional enzyme</keyword>
<dbReference type="InterPro" id="IPR011241">
    <property type="entry name" value="NAGK/NAGSA"/>
</dbReference>
<dbReference type="PANTHER" id="PTHR23342">
    <property type="entry name" value="N-ACETYLGLUTAMATE SYNTHASE"/>
    <property type="match status" value="1"/>
</dbReference>
<evidence type="ECO:0000256" key="4">
    <source>
        <dbReference type="ARBA" id="ARBA00006830"/>
    </source>
</evidence>
<comment type="catalytic activity">
    <reaction evidence="18">
        <text>N-acetyl-L-glutamate + ATP = N-acetyl-L-glutamyl 5-phosphate + ADP</text>
        <dbReference type="Rhea" id="RHEA:14629"/>
        <dbReference type="ChEBI" id="CHEBI:30616"/>
        <dbReference type="ChEBI" id="CHEBI:44337"/>
        <dbReference type="ChEBI" id="CHEBI:57936"/>
        <dbReference type="ChEBI" id="CHEBI:456216"/>
        <dbReference type="EC" id="2.7.2.8"/>
    </reaction>
</comment>
<evidence type="ECO:0000256" key="9">
    <source>
        <dbReference type="ARBA" id="ARBA00022679"/>
    </source>
</evidence>
<evidence type="ECO:0000313" key="23">
    <source>
        <dbReference type="Proteomes" id="UP000070444"/>
    </source>
</evidence>
<keyword evidence="11 19" id="KW-0418">Kinase</keyword>
<evidence type="ECO:0000259" key="21">
    <source>
        <dbReference type="PROSITE" id="PS51731"/>
    </source>
</evidence>
<dbReference type="InterPro" id="IPR058924">
    <property type="entry name" value="AGPR_dimerisation_dom"/>
</dbReference>
<dbReference type="InterPro" id="IPR036291">
    <property type="entry name" value="NAD(P)-bd_dom_sf"/>
</dbReference>
<evidence type="ECO:0000313" key="22">
    <source>
        <dbReference type="EMBL" id="KXN67676.1"/>
    </source>
</evidence>
<dbReference type="GO" id="GO:0051287">
    <property type="term" value="F:NAD binding"/>
    <property type="evidence" value="ECO:0007669"/>
    <property type="project" value="UniProtKB-UniRule"/>
</dbReference>
<dbReference type="PANTHER" id="PTHR23342:SF0">
    <property type="entry name" value="N-ACETYLGLUTAMATE SYNTHASE, MITOCHONDRIAL"/>
    <property type="match status" value="1"/>
</dbReference>
<evidence type="ECO:0000256" key="6">
    <source>
        <dbReference type="ARBA" id="ARBA00013065"/>
    </source>
</evidence>
<dbReference type="SUPFAM" id="SSF55347">
    <property type="entry name" value="Glyceraldehyde-3-phosphate dehydrogenase-like, C-terminal domain"/>
    <property type="match status" value="1"/>
</dbReference>
<evidence type="ECO:0000256" key="14">
    <source>
        <dbReference type="ARBA" id="ARBA00022946"/>
    </source>
</evidence>
<dbReference type="Pfam" id="PF22698">
    <property type="entry name" value="Semialdhyde_dhC_1"/>
    <property type="match status" value="1"/>
</dbReference>
<comment type="similarity">
    <text evidence="5 19">In the C-terminal section; belongs to the NAGSA dehydrogenase family.</text>
</comment>
<dbReference type="EC" id="2.7.2.8" evidence="6"/>
<dbReference type="InterPro" id="IPR006855">
    <property type="entry name" value="Vertebrate-like_GNAT_dom"/>
</dbReference>
<accession>A0A137NY19</accession>
<dbReference type="InterPro" id="IPR023013">
    <property type="entry name" value="AGPR_AS"/>
</dbReference>
<keyword evidence="10 19" id="KW-0547">Nucleotide-binding</keyword>
<comment type="similarity">
    <text evidence="4 19">In the N-terminal section; belongs to the acetylglutamate kinase family.</text>
</comment>
<evidence type="ECO:0000256" key="13">
    <source>
        <dbReference type="ARBA" id="ARBA00022857"/>
    </source>
</evidence>
<dbReference type="GO" id="GO:0003942">
    <property type="term" value="F:N-acetyl-gamma-glutamyl-phosphate reductase activity"/>
    <property type="evidence" value="ECO:0007669"/>
    <property type="project" value="UniProtKB-UniRule"/>
</dbReference>
<dbReference type="Gene3D" id="3.40.50.720">
    <property type="entry name" value="NAD(P)-binding Rossmann-like Domain"/>
    <property type="match status" value="1"/>
</dbReference>
<dbReference type="Pfam" id="PF01118">
    <property type="entry name" value="Semialdhyde_dh"/>
    <property type="match status" value="1"/>
</dbReference>
<evidence type="ECO:0000256" key="18">
    <source>
        <dbReference type="ARBA" id="ARBA00048141"/>
    </source>
</evidence>
<dbReference type="Gene3D" id="3.40.630.30">
    <property type="match status" value="1"/>
</dbReference>
<dbReference type="GO" id="GO:0005759">
    <property type="term" value="C:mitochondrial matrix"/>
    <property type="evidence" value="ECO:0007669"/>
    <property type="project" value="EnsemblFungi"/>
</dbReference>
<dbReference type="CDD" id="cd04252">
    <property type="entry name" value="AAK_NAGK-fArgBP"/>
    <property type="match status" value="1"/>
</dbReference>
<dbReference type="NCBIfam" id="NF003387">
    <property type="entry name" value="PRK04531.1-2"/>
    <property type="match status" value="1"/>
</dbReference>
<keyword evidence="15 19" id="KW-0560">Oxidoreductase</keyword>
<dbReference type="InterPro" id="IPR004662">
    <property type="entry name" value="AcgluKinase_fam"/>
</dbReference>
<gene>
    <name evidence="22" type="ORF">CONCODRAFT_19457</name>
</gene>
<name>A0A137NY19_CONC2</name>
<dbReference type="OMA" id="IAFIPHV"/>
<keyword evidence="23" id="KW-1185">Reference proteome</keyword>
<keyword evidence="14" id="KW-0809">Transit peptide</keyword>
<evidence type="ECO:0000256" key="2">
    <source>
        <dbReference type="ARBA" id="ARBA00004828"/>
    </source>
</evidence>
<dbReference type="InterPro" id="IPR000534">
    <property type="entry name" value="Semialdehyde_DH_NAD-bd"/>
</dbReference>
<evidence type="ECO:0000256" key="1">
    <source>
        <dbReference type="ARBA" id="ARBA00004173"/>
    </source>
</evidence>
<dbReference type="GO" id="GO:0070401">
    <property type="term" value="F:NADP+ binding"/>
    <property type="evidence" value="ECO:0007669"/>
    <property type="project" value="InterPro"/>
</dbReference>
<evidence type="ECO:0000256" key="7">
    <source>
        <dbReference type="ARBA" id="ARBA00022571"/>
    </source>
</evidence>
<dbReference type="CDD" id="cd24149">
    <property type="entry name" value="AGPR_N_ARG5_6_like"/>
    <property type="match status" value="1"/>
</dbReference>
<dbReference type="SUPFAM" id="SSF53633">
    <property type="entry name" value="Carbamate kinase-like"/>
    <property type="match status" value="1"/>
</dbReference>
<dbReference type="OrthoDB" id="438291at2759"/>
<keyword evidence="9 19" id="KW-0808">Transferase</keyword>
<evidence type="ECO:0000256" key="19">
    <source>
        <dbReference type="PIRNR" id="PIRNR036440"/>
    </source>
</evidence>
<dbReference type="AlphaFoldDB" id="A0A137NY19"/>
<dbReference type="GO" id="GO:0006355">
    <property type="term" value="P:regulation of DNA-templated transcription"/>
    <property type="evidence" value="ECO:0007669"/>
    <property type="project" value="EnsemblFungi"/>
</dbReference>
<dbReference type="Pfam" id="PF00696">
    <property type="entry name" value="AA_kinase"/>
    <property type="match status" value="1"/>
</dbReference>
<dbReference type="EMBL" id="KQ964620">
    <property type="protein sequence ID" value="KXN67676.1"/>
    <property type="molecule type" value="Genomic_DNA"/>
</dbReference>
<dbReference type="InterPro" id="IPR041734">
    <property type="entry name" value="NAGK-fArgBP"/>
</dbReference>